<evidence type="ECO:0000256" key="1">
    <source>
        <dbReference type="SAM" id="MobiDB-lite"/>
    </source>
</evidence>
<feature type="compositionally biased region" description="Basic and acidic residues" evidence="1">
    <location>
        <begin position="35"/>
        <end position="45"/>
    </location>
</feature>
<feature type="compositionally biased region" description="Low complexity" evidence="1">
    <location>
        <begin position="407"/>
        <end position="422"/>
    </location>
</feature>
<evidence type="ECO:0000313" key="2">
    <source>
        <dbReference type="EMBL" id="KAF7488694.1"/>
    </source>
</evidence>
<feature type="region of interest" description="Disordered" evidence="1">
    <location>
        <begin position="340"/>
        <end position="427"/>
    </location>
</feature>
<feature type="region of interest" description="Disordered" evidence="1">
    <location>
        <begin position="617"/>
        <end position="647"/>
    </location>
</feature>
<dbReference type="OrthoDB" id="6107953at2759"/>
<protein>
    <submittedName>
        <fullName evidence="2 3">Uncharacterized protein</fullName>
    </submittedName>
</protein>
<reference evidence="4" key="1">
    <citation type="journal article" date="2020" name="PLoS Negl. Trop. Dis.">
        <title>High-quality nuclear genome for Sarcoptes scabiei-A critical resource for a neglected parasite.</title>
        <authorList>
            <person name="Korhonen P.K."/>
            <person name="Gasser R.B."/>
            <person name="Ma G."/>
            <person name="Wang T."/>
            <person name="Stroehlein A.J."/>
            <person name="Young N.D."/>
            <person name="Ang C.S."/>
            <person name="Fernando D.D."/>
            <person name="Lu H.C."/>
            <person name="Taylor S."/>
            <person name="Reynolds S.L."/>
            <person name="Mofiz E."/>
            <person name="Najaraj S.H."/>
            <person name="Gowda H."/>
            <person name="Madugundu A."/>
            <person name="Renuse S."/>
            <person name="Holt D."/>
            <person name="Pandey A."/>
            <person name="Papenfuss A.T."/>
            <person name="Fischer K."/>
        </authorList>
    </citation>
    <scope>NUCLEOTIDE SEQUENCE [LARGE SCALE GENOMIC DNA]</scope>
</reference>
<feature type="compositionally biased region" description="Acidic residues" evidence="1">
    <location>
        <begin position="370"/>
        <end position="384"/>
    </location>
</feature>
<feature type="compositionally biased region" description="Pro residues" evidence="1">
    <location>
        <begin position="1"/>
        <end position="16"/>
    </location>
</feature>
<feature type="compositionally biased region" description="Polar residues" evidence="1">
    <location>
        <begin position="617"/>
        <end position="639"/>
    </location>
</feature>
<feature type="compositionally biased region" description="Low complexity" evidence="1">
    <location>
        <begin position="758"/>
        <end position="772"/>
    </location>
</feature>
<feature type="region of interest" description="Disordered" evidence="1">
    <location>
        <begin position="733"/>
        <end position="785"/>
    </location>
</feature>
<reference evidence="2" key="2">
    <citation type="submission" date="2020-01" db="EMBL/GenBank/DDBJ databases">
        <authorList>
            <person name="Korhonen P.K.K."/>
            <person name="Guangxu M.G."/>
            <person name="Wang T.W."/>
            <person name="Stroehlein A.J.S."/>
            <person name="Young N.D."/>
            <person name="Ang C.-S.A."/>
            <person name="Fernando D.W.F."/>
            <person name="Lu H.L."/>
            <person name="Taylor S.T."/>
            <person name="Ehtesham M.E.M."/>
            <person name="Najaraj S.H.N."/>
            <person name="Harsha G.H.G."/>
            <person name="Madugundu A.M."/>
            <person name="Renuse S.R."/>
            <person name="Holt D.H."/>
            <person name="Pandey A.P."/>
            <person name="Papenfuss A.P."/>
            <person name="Gasser R.B.G."/>
            <person name="Fischer K.F."/>
        </authorList>
    </citation>
    <scope>NUCLEOTIDE SEQUENCE</scope>
    <source>
        <strain evidence="2">SSS_KF_BRIS2020</strain>
    </source>
</reference>
<name>A0A834R0D2_SARSC</name>
<feature type="compositionally biased region" description="Polar residues" evidence="1">
    <location>
        <begin position="355"/>
        <end position="366"/>
    </location>
</feature>
<feature type="compositionally biased region" description="Polar residues" evidence="1">
    <location>
        <begin position="148"/>
        <end position="162"/>
    </location>
</feature>
<feature type="region of interest" description="Disordered" evidence="1">
    <location>
        <begin position="838"/>
        <end position="927"/>
    </location>
</feature>
<feature type="region of interest" description="Disordered" evidence="1">
    <location>
        <begin position="98"/>
        <end position="138"/>
    </location>
</feature>
<feature type="region of interest" description="Disordered" evidence="1">
    <location>
        <begin position="1"/>
        <end position="45"/>
    </location>
</feature>
<proteinExistence type="predicted"/>
<dbReference type="EnsemblMetazoa" id="SSS_6295s_mrna">
    <property type="protein sequence ID" value="KAF7488694.1"/>
    <property type="gene ID" value="SSS_6295"/>
</dbReference>
<feature type="compositionally biased region" description="Basic and acidic residues" evidence="1">
    <location>
        <begin position="340"/>
        <end position="354"/>
    </location>
</feature>
<feature type="compositionally biased region" description="Polar residues" evidence="1">
    <location>
        <begin position="117"/>
        <end position="127"/>
    </location>
</feature>
<feature type="compositionally biased region" description="Polar residues" evidence="1">
    <location>
        <begin position="888"/>
        <end position="913"/>
    </location>
</feature>
<feature type="region of interest" description="Disordered" evidence="1">
    <location>
        <begin position="198"/>
        <end position="226"/>
    </location>
</feature>
<dbReference type="EMBL" id="WVUK01000065">
    <property type="protein sequence ID" value="KAF7488694.1"/>
    <property type="molecule type" value="Genomic_DNA"/>
</dbReference>
<evidence type="ECO:0000313" key="3">
    <source>
        <dbReference type="EnsemblMetazoa" id="KAF7488694.1"/>
    </source>
</evidence>
<accession>A0A834R0D2</accession>
<feature type="compositionally biased region" description="Polar residues" evidence="1">
    <location>
        <begin position="392"/>
        <end position="406"/>
    </location>
</feature>
<feature type="compositionally biased region" description="Low complexity" evidence="1">
    <location>
        <begin position="914"/>
        <end position="927"/>
    </location>
</feature>
<gene>
    <name evidence="2" type="ORF">SSS_6295</name>
</gene>
<evidence type="ECO:0000313" key="4">
    <source>
        <dbReference type="Proteomes" id="UP000070412"/>
    </source>
</evidence>
<feature type="compositionally biased region" description="Polar residues" evidence="1">
    <location>
        <begin position="857"/>
        <end position="870"/>
    </location>
</feature>
<dbReference type="Proteomes" id="UP000070412">
    <property type="component" value="Unassembled WGS sequence"/>
</dbReference>
<organism evidence="2">
    <name type="scientific">Sarcoptes scabiei</name>
    <name type="common">Itch mite</name>
    <name type="synonym">Acarus scabiei</name>
    <dbReference type="NCBI Taxonomy" id="52283"/>
    <lineage>
        <taxon>Eukaryota</taxon>
        <taxon>Metazoa</taxon>
        <taxon>Ecdysozoa</taxon>
        <taxon>Arthropoda</taxon>
        <taxon>Chelicerata</taxon>
        <taxon>Arachnida</taxon>
        <taxon>Acari</taxon>
        <taxon>Acariformes</taxon>
        <taxon>Sarcoptiformes</taxon>
        <taxon>Astigmata</taxon>
        <taxon>Psoroptidia</taxon>
        <taxon>Sarcoptoidea</taxon>
        <taxon>Sarcoptidae</taxon>
        <taxon>Sarcoptinae</taxon>
        <taxon>Sarcoptes</taxon>
    </lineage>
</organism>
<feature type="region of interest" description="Disordered" evidence="1">
    <location>
        <begin position="143"/>
        <end position="162"/>
    </location>
</feature>
<keyword evidence="4" id="KW-1185">Reference proteome</keyword>
<feature type="region of interest" description="Disordered" evidence="1">
    <location>
        <begin position="660"/>
        <end position="680"/>
    </location>
</feature>
<sequence length="927" mass="106719">MATAPLPPPPPPPPMPGTSGGFMMPNWRDTYQSPFKEKPPTKEEIEKQQYAKLPDKLLNTLNKDKKPFTYTPCGVSSEKGILDLSEIRSPRMKKRLLANLRAGEDEDDEDQNRNDCDYNNQNENCQKPSVAFGGKNLVLPPFPDAGQSFKSSNSYADQSNQSLKKELRFAPSPVPVLACDSKELANILAARKQDVESRATIVTNQPQDDDVEESEKQGPEGKGQNMISKTAFNQERMSYNPGETSNQTVKDFKARNFDDNHLEGNYRETVDGFDRKNFTKFNDDYDDMKSLNPKDVNKLCFDAAETIRQVRAMNFDQNNNEIKNLNGMQQEFERISFEENNHHNENPNDYDRKQSNLSIGNQTDLYNDNGYEDDQTLQDEEDESYNQRDRNQNYGDNQMENPHQMENPQQSYQNPSQPMSNPEQFRQEKSNVLREFLDTGLQDEINKFEEMGAKIGSSSPEPYVPFHRSNAEQSSFPDFYSPMSKNSKPIAKSSIYANHSGLDGRTSCPPYSNYRMDCNSYEPDYSQSFRCISPSIEILKKTQTTGYNYISKPRPFYRARIEDQNDSDQGYLPVNHQPKNFFNPLQDHHESLNQSRQNQFRDDFTCEQPCSDFYSSGYSQSLPRRTKLNQQNQFSSSSEPRYYEDPEQGREYLPKAQMFSQLPPRPNASQKVPSSSQMNQGKMFYGINSRQQNSLSEPNHLIYDYQPKNSYNYEDPEQGREYLHQIGMFSQLPPRNQYHQDQSLSRSSMVQNNRSITPGPSLYSESSYLPSSTLPPHPQQSPRSLQRRLSINELRKLPPSERPHEPAPMKYTGANIPSRSFRILQLITGEDVPNQFVDQQQQEEEWRQEAKKRLSQPPRSSASLASTTPMQRRSEESFRSQSQQTFRDYNQNYFPYNNRSSFDGENATFNPLGSSSVYASSSFGTDF</sequence>
<reference evidence="3" key="3">
    <citation type="submission" date="2022-06" db="UniProtKB">
        <authorList>
            <consortium name="EnsemblMetazoa"/>
        </authorList>
    </citation>
    <scope>IDENTIFICATION</scope>
</reference>
<feature type="compositionally biased region" description="Polar residues" evidence="1">
    <location>
        <begin position="667"/>
        <end position="680"/>
    </location>
</feature>
<dbReference type="AlphaFoldDB" id="A0A834R0D2"/>
<feature type="compositionally biased region" description="Polar residues" evidence="1">
    <location>
        <begin position="733"/>
        <end position="756"/>
    </location>
</feature>